<protein>
    <submittedName>
        <fullName evidence="1">Uncharacterized protein</fullName>
    </submittedName>
</protein>
<dbReference type="AlphaFoldDB" id="A0A0C2GIK3"/>
<keyword evidence="2" id="KW-1185">Reference proteome</keyword>
<evidence type="ECO:0000313" key="1">
    <source>
        <dbReference type="EMBL" id="KIH56896.1"/>
    </source>
</evidence>
<dbReference type="EMBL" id="KN735119">
    <property type="protein sequence ID" value="KIH56896.1"/>
    <property type="molecule type" value="Genomic_DNA"/>
</dbReference>
<organism evidence="1 2">
    <name type="scientific">Ancylostoma duodenale</name>
    <dbReference type="NCBI Taxonomy" id="51022"/>
    <lineage>
        <taxon>Eukaryota</taxon>
        <taxon>Metazoa</taxon>
        <taxon>Ecdysozoa</taxon>
        <taxon>Nematoda</taxon>
        <taxon>Chromadorea</taxon>
        <taxon>Rhabditida</taxon>
        <taxon>Rhabditina</taxon>
        <taxon>Rhabditomorpha</taxon>
        <taxon>Strongyloidea</taxon>
        <taxon>Ancylostomatidae</taxon>
        <taxon>Ancylostomatinae</taxon>
        <taxon>Ancylostoma</taxon>
    </lineage>
</organism>
<reference evidence="1 2" key="1">
    <citation type="submission" date="2013-12" db="EMBL/GenBank/DDBJ databases">
        <title>Draft genome of the parsitic nematode Ancylostoma duodenale.</title>
        <authorList>
            <person name="Mitreva M."/>
        </authorList>
    </citation>
    <scope>NUCLEOTIDE SEQUENCE [LARGE SCALE GENOMIC DNA]</scope>
    <source>
        <strain evidence="1 2">Zhejiang</strain>
    </source>
</reference>
<proteinExistence type="predicted"/>
<name>A0A0C2GIK3_9BILA</name>
<dbReference type="Proteomes" id="UP000054047">
    <property type="component" value="Unassembled WGS sequence"/>
</dbReference>
<gene>
    <name evidence="1" type="ORF">ANCDUO_12921</name>
</gene>
<evidence type="ECO:0000313" key="2">
    <source>
        <dbReference type="Proteomes" id="UP000054047"/>
    </source>
</evidence>
<sequence>MVDFWGAETPSANFNRKKSSSCYEPGLIVVILLLSTIGKKNCPRVPIQMIQDDTPRRPNYSNTIQSMTLIENSLTNFSLNNINNMFNCRHPKSQVSPYLLWPFSNKAILCNFSDCMLFLFLSLPAAFANIMVCRLYCP</sequence>
<accession>A0A0C2GIK3</accession>